<evidence type="ECO:0000313" key="3">
    <source>
        <dbReference type="EMBL" id="KAK0141789.1"/>
    </source>
</evidence>
<dbReference type="SUPFAM" id="SSF57756">
    <property type="entry name" value="Retrovirus zinc finger-like domains"/>
    <property type="match status" value="1"/>
</dbReference>
<organism evidence="3 4">
    <name type="scientific">Merluccius polli</name>
    <name type="common">Benguela hake</name>
    <name type="synonym">Merluccius cadenati</name>
    <dbReference type="NCBI Taxonomy" id="89951"/>
    <lineage>
        <taxon>Eukaryota</taxon>
        <taxon>Metazoa</taxon>
        <taxon>Chordata</taxon>
        <taxon>Craniata</taxon>
        <taxon>Vertebrata</taxon>
        <taxon>Euteleostomi</taxon>
        <taxon>Actinopterygii</taxon>
        <taxon>Neopterygii</taxon>
        <taxon>Teleostei</taxon>
        <taxon>Neoteleostei</taxon>
        <taxon>Acanthomorphata</taxon>
        <taxon>Zeiogadaria</taxon>
        <taxon>Gadariae</taxon>
        <taxon>Gadiformes</taxon>
        <taxon>Gadoidei</taxon>
        <taxon>Merlucciidae</taxon>
        <taxon>Merluccius</taxon>
    </lineage>
</organism>
<gene>
    <name evidence="3" type="ORF">N1851_020545</name>
</gene>
<dbReference type="SUPFAM" id="SSF47353">
    <property type="entry name" value="Retrovirus capsid dimerization domain-like"/>
    <property type="match status" value="1"/>
</dbReference>
<dbReference type="Gene3D" id="4.10.60.10">
    <property type="entry name" value="Zinc finger, CCHC-type"/>
    <property type="match status" value="1"/>
</dbReference>
<dbReference type="GO" id="GO:0008270">
    <property type="term" value="F:zinc ion binding"/>
    <property type="evidence" value="ECO:0007669"/>
    <property type="project" value="InterPro"/>
</dbReference>
<dbReference type="InterPro" id="IPR003309">
    <property type="entry name" value="SCAN_dom"/>
</dbReference>
<dbReference type="InterPro" id="IPR038269">
    <property type="entry name" value="SCAN_sf"/>
</dbReference>
<evidence type="ECO:0000313" key="4">
    <source>
        <dbReference type="Proteomes" id="UP001174136"/>
    </source>
</evidence>
<dbReference type="GO" id="GO:0003676">
    <property type="term" value="F:nucleic acid binding"/>
    <property type="evidence" value="ECO:0007669"/>
    <property type="project" value="InterPro"/>
</dbReference>
<feature type="domain" description="SCAN box" evidence="2">
    <location>
        <begin position="220"/>
        <end position="293"/>
    </location>
</feature>
<dbReference type="Proteomes" id="UP001174136">
    <property type="component" value="Unassembled WGS sequence"/>
</dbReference>
<dbReference type="AlphaFoldDB" id="A0AA47MKK3"/>
<dbReference type="PANTHER" id="PTHR46888">
    <property type="entry name" value="ZINC KNUCKLE DOMAINCONTAINING PROTEIN-RELATED"/>
    <property type="match status" value="1"/>
</dbReference>
<dbReference type="Pfam" id="PF02023">
    <property type="entry name" value="SCAN"/>
    <property type="match status" value="1"/>
</dbReference>
<name>A0AA47MKK3_MERPO</name>
<dbReference type="EMBL" id="JAOPHQ010003738">
    <property type="protein sequence ID" value="KAK0141789.1"/>
    <property type="molecule type" value="Genomic_DNA"/>
</dbReference>
<sequence>MAECEAFMAAPSEEALDKCTKEQLLKLSDHYSVAVIDRRRKDDIKIALRLKLVELGVLASGPVPASPPTVGMPFQTQGLTYEQQKELLLLQLEHEKCKYEMEAKKQIELEIIRQREGYRLVAESQRGQGSGVGARPFDINNLRLLPPFNEKDPDSFFVLFERVSVTRGWSEEDCALLLQCVLTGKAQGAYSSLSAADSCSFFKIKSAVLKAYELVPEAYRQRFRAWERRNGQSYVEFVRDLTTHFKRWLGALDITTFDDLCELVIVEQFKNTLPGRIATYINERKIASAAEAAVSADEYVLLHKGDARERTPGRDDSGWGGSRRGAAAADQMRSGRSGLFRAESHSRSSFDSSRSCNYCREKGHWKADCPGLRSKHRGSNSNVKPAAAAAPVVSGCVSNVFPSVCEPDVLEAYAPFIRSGFVSLVGSDVKVPVTILRDTGAYDSYMIESVLPLSAETDSGDRILSRGMGLTVLPVPLHKVVLDCELVQGEVAVGVRPALPIEGVHFILGNGLAGGRLWADASPVVTLCPVNTVSDGGPSEIPEVLSACTRVAELCTVSPIFVIAVEPGHDSCHKDGFLYDIVDGSLFKSHPLFSVKPSALQIILYTDEIEICNPLGSHASVNKLLMVYYTLGNINTKFRSKLATIRLLDISKADDIDKCGVDFVLQRIDEDLKLLYNGVTIQTEWWI</sequence>
<evidence type="ECO:0000256" key="1">
    <source>
        <dbReference type="SAM" id="MobiDB-lite"/>
    </source>
</evidence>
<feature type="region of interest" description="Disordered" evidence="1">
    <location>
        <begin position="305"/>
        <end position="334"/>
    </location>
</feature>
<dbReference type="Gene3D" id="1.10.4020.10">
    <property type="entry name" value="DNA breaking-rejoining enzymes"/>
    <property type="match status" value="1"/>
</dbReference>
<feature type="compositionally biased region" description="Basic and acidic residues" evidence="1">
    <location>
        <begin position="305"/>
        <end position="317"/>
    </location>
</feature>
<keyword evidence="4" id="KW-1185">Reference proteome</keyword>
<dbReference type="PROSITE" id="PS50804">
    <property type="entry name" value="SCAN_BOX"/>
    <property type="match status" value="1"/>
</dbReference>
<dbReference type="PANTHER" id="PTHR46888:SF13">
    <property type="entry name" value="RIBONUCLEASE H"/>
    <property type="match status" value="1"/>
</dbReference>
<proteinExistence type="predicted"/>
<reference evidence="3" key="1">
    <citation type="journal article" date="2023" name="Front. Mar. Sci.">
        <title>A new Merluccius polli reference genome to investigate the effects of global change in West African waters.</title>
        <authorList>
            <person name="Mateo J.L."/>
            <person name="Blanco-Fernandez C."/>
            <person name="Garcia-Vazquez E."/>
            <person name="Machado-Schiaffino G."/>
        </authorList>
    </citation>
    <scope>NUCLEOTIDE SEQUENCE</scope>
    <source>
        <strain evidence="3">C29</strain>
        <tissue evidence="3">Fin</tissue>
    </source>
</reference>
<accession>A0AA47MKK3</accession>
<protein>
    <recommendedName>
        <fullName evidence="2">SCAN box domain-containing protein</fullName>
    </recommendedName>
</protein>
<evidence type="ECO:0000259" key="2">
    <source>
        <dbReference type="PROSITE" id="PS50804"/>
    </source>
</evidence>
<comment type="caution">
    <text evidence="3">The sequence shown here is derived from an EMBL/GenBank/DDBJ whole genome shotgun (WGS) entry which is preliminary data.</text>
</comment>
<dbReference type="InterPro" id="IPR036875">
    <property type="entry name" value="Znf_CCHC_sf"/>
</dbReference>